<organism evidence="1 2">
    <name type="scientific">Lupinus albus</name>
    <name type="common">White lupine</name>
    <name type="synonym">Lupinus termis</name>
    <dbReference type="NCBI Taxonomy" id="3870"/>
    <lineage>
        <taxon>Eukaryota</taxon>
        <taxon>Viridiplantae</taxon>
        <taxon>Streptophyta</taxon>
        <taxon>Embryophyta</taxon>
        <taxon>Tracheophyta</taxon>
        <taxon>Spermatophyta</taxon>
        <taxon>Magnoliopsida</taxon>
        <taxon>eudicotyledons</taxon>
        <taxon>Gunneridae</taxon>
        <taxon>Pentapetalae</taxon>
        <taxon>rosids</taxon>
        <taxon>fabids</taxon>
        <taxon>Fabales</taxon>
        <taxon>Fabaceae</taxon>
        <taxon>Papilionoideae</taxon>
        <taxon>50 kb inversion clade</taxon>
        <taxon>genistoids sensu lato</taxon>
        <taxon>core genistoids</taxon>
        <taxon>Genisteae</taxon>
        <taxon>Lupinus</taxon>
    </lineage>
</organism>
<proteinExistence type="predicted"/>
<protein>
    <submittedName>
        <fullName evidence="1">Uncharacterized protein</fullName>
    </submittedName>
</protein>
<evidence type="ECO:0000313" key="2">
    <source>
        <dbReference type="Proteomes" id="UP000447434"/>
    </source>
</evidence>
<dbReference type="AlphaFoldDB" id="A0A6A4QVU5"/>
<accession>A0A6A4QVU5</accession>
<comment type="caution">
    <text evidence="1">The sequence shown here is derived from an EMBL/GenBank/DDBJ whole genome shotgun (WGS) entry which is preliminary data.</text>
</comment>
<keyword evidence="2" id="KW-1185">Reference proteome</keyword>
<reference evidence="2" key="1">
    <citation type="journal article" date="2020" name="Nat. Commun.">
        <title>Genome sequence of the cluster root forming white lupin.</title>
        <authorList>
            <person name="Hufnagel B."/>
            <person name="Marques A."/>
            <person name="Soriano A."/>
            <person name="Marques L."/>
            <person name="Divol F."/>
            <person name="Doumas P."/>
            <person name="Sallet E."/>
            <person name="Mancinotti D."/>
            <person name="Carrere S."/>
            <person name="Marande W."/>
            <person name="Arribat S."/>
            <person name="Keller J."/>
            <person name="Huneau C."/>
            <person name="Blein T."/>
            <person name="Aime D."/>
            <person name="Laguerre M."/>
            <person name="Taylor J."/>
            <person name="Schubert V."/>
            <person name="Nelson M."/>
            <person name="Geu-Flores F."/>
            <person name="Crespi M."/>
            <person name="Gallardo-Guerrero K."/>
            <person name="Delaux P.-M."/>
            <person name="Salse J."/>
            <person name="Berges H."/>
            <person name="Guyot R."/>
            <person name="Gouzy J."/>
            <person name="Peret B."/>
        </authorList>
    </citation>
    <scope>NUCLEOTIDE SEQUENCE [LARGE SCALE GENOMIC DNA]</scope>
    <source>
        <strain evidence="2">cv. Amiga</strain>
    </source>
</reference>
<dbReference type="EMBL" id="WOCE01000002">
    <property type="protein sequence ID" value="KAE9618995.1"/>
    <property type="molecule type" value="Genomic_DNA"/>
</dbReference>
<dbReference type="Proteomes" id="UP000447434">
    <property type="component" value="Chromosome 2"/>
</dbReference>
<evidence type="ECO:0000313" key="1">
    <source>
        <dbReference type="EMBL" id="KAE9618995.1"/>
    </source>
</evidence>
<gene>
    <name evidence="1" type="ORF">Lalb_Chr02g0148531</name>
</gene>
<name>A0A6A4QVU5_LUPAL</name>
<sequence length="97" mass="11026">MVTNSITGASITLRSLRPHFNPTLVLHSSYGRRNVSFSSQFTLEFPAPYVTTSEVLTLLLEILPFPCTGTKLLETEVNHNLYYELPFIKSYSLKMIQ</sequence>